<dbReference type="RefSeq" id="WP_000410451.1">
    <property type="nucleotide sequence ID" value="NZ_CAXOPC010000049.1"/>
</dbReference>
<organism evidence="2">
    <name type="scientific">Staphylococcus haemolyticus</name>
    <dbReference type="NCBI Taxonomy" id="1283"/>
    <lineage>
        <taxon>Bacteria</taxon>
        <taxon>Bacillati</taxon>
        <taxon>Bacillota</taxon>
        <taxon>Bacilli</taxon>
        <taxon>Bacillales</taxon>
        <taxon>Staphylococcaceae</taxon>
        <taxon>Staphylococcus</taxon>
    </lineage>
</organism>
<sequence length="596" mass="70680">MEKFKEKVNDLEAIKTTRYYTEFVEKFKKIRDWAKNENLKNEAKLAQYEIEIFSLCEKNPILSKNKSEKRFVATISFDDGREWPDIQKFTNDQIKYYEQRLNETNNLFLKVRYSDFLFEHGNKKITKTKYEISKCLLSCLVEILTYYSDDFNYTSVLARLVEVSLLMGDREKLEKAIELIYLKMDEFDYNNEYSYVYELSKLIREILKSKHKKIILENHLNKIIIVLEKAIKNNFEDKNYYLHRVFCEELSQYRKFDLISSERRSELKKEIGKSYELEAEYQQGRNNKSLLVKANFLEKAMEKYMEIGEREKSNKMKILVKWTYEEYENSNEMNLIRIPIEFPKEEIDKIIEGFISSDVQISLDKIAYSNDLIPKITVIEDLVDKLSKEFPLQGLISKGLLNDGKKVVETTTEEDNKTINFNSNYMHHLNINVELLLKAIFDKLISEFEISTEDFMQKFNKWELLDNKNVPFIEHGISRFLEKDYLSALHILVPQFESTVRRMFSKAGYSTTSIRKGNTQQEVTFNEFLLRDDVKSTLGNDVHKLIQIVMVEQSGLNLRNEIAHGLIELSNINYTKCILVIYLFLILTRYSIEKND</sequence>
<reference evidence="2" key="1">
    <citation type="journal article" date="2015" name="Antimicrob. Agents Chemother.">
        <title>Coexistence of heavy metal and antibiotic resistance within a novel composite staphylococcal cassette chromosome in a Staphylococcus haemolyticus isolate from bovine mastitis milk.</title>
        <authorList>
            <person name="Xue H."/>
            <person name="Wu Z."/>
            <person name="Li L."/>
            <person name="Li F."/>
            <person name="Wang Y."/>
            <person name="Zhao X."/>
        </authorList>
    </citation>
    <scope>NUCLEOTIDE SEQUENCE</scope>
    <source>
        <strain evidence="2">NW19A</strain>
    </source>
</reference>
<feature type="domain" description="DUF4209" evidence="1">
    <location>
        <begin position="497"/>
        <end position="585"/>
    </location>
</feature>
<name>A0A0B5L3P7_STAHA</name>
<dbReference type="AlphaFoldDB" id="A0A0B5L3P7"/>
<proteinExistence type="predicted"/>
<dbReference type="EMBL" id="KM369884">
    <property type="protein sequence ID" value="AJG43807.1"/>
    <property type="molecule type" value="Genomic_DNA"/>
</dbReference>
<protein>
    <recommendedName>
        <fullName evidence="1">DUF4209 domain-containing protein</fullName>
    </recommendedName>
</protein>
<accession>A0A0B5L3P7</accession>
<dbReference type="Pfam" id="PF13910">
    <property type="entry name" value="DUF4209"/>
    <property type="match status" value="1"/>
</dbReference>
<dbReference type="InterPro" id="IPR025209">
    <property type="entry name" value="DUF4209"/>
</dbReference>
<evidence type="ECO:0000259" key="1">
    <source>
        <dbReference type="Pfam" id="PF13910"/>
    </source>
</evidence>
<evidence type="ECO:0000313" key="2">
    <source>
        <dbReference type="EMBL" id="AJG43807.1"/>
    </source>
</evidence>